<dbReference type="EMBL" id="LWQS01000042">
    <property type="protein sequence ID" value="OAN46823.1"/>
    <property type="molecule type" value="Genomic_DNA"/>
</dbReference>
<feature type="transmembrane region" description="Helical" evidence="1">
    <location>
        <begin position="33"/>
        <end position="50"/>
    </location>
</feature>
<dbReference type="RefSeq" id="WP_066785382.1">
    <property type="nucleotide sequence ID" value="NZ_LWQS01000042.1"/>
</dbReference>
<keyword evidence="1" id="KW-0472">Membrane</keyword>
<evidence type="ECO:0000256" key="1">
    <source>
        <dbReference type="SAM" id="Phobius"/>
    </source>
</evidence>
<proteinExistence type="predicted"/>
<keyword evidence="3" id="KW-1185">Reference proteome</keyword>
<evidence type="ECO:0000313" key="3">
    <source>
        <dbReference type="Proteomes" id="UP000078287"/>
    </source>
</evidence>
<gene>
    <name evidence="2" type="ORF">A6A03_11725</name>
</gene>
<evidence type="ECO:0000313" key="2">
    <source>
        <dbReference type="EMBL" id="OAN46823.1"/>
    </source>
</evidence>
<dbReference type="AlphaFoldDB" id="A0A178ME53"/>
<comment type="caution">
    <text evidence="2">The sequence shown here is derived from an EMBL/GenBank/DDBJ whole genome shotgun (WGS) entry which is preliminary data.</text>
</comment>
<dbReference type="Proteomes" id="UP000078287">
    <property type="component" value="Unassembled WGS sequence"/>
</dbReference>
<keyword evidence="1" id="KW-0812">Transmembrane</keyword>
<feature type="transmembrane region" description="Helical" evidence="1">
    <location>
        <begin position="84"/>
        <end position="108"/>
    </location>
</feature>
<feature type="transmembrane region" description="Helical" evidence="1">
    <location>
        <begin position="57"/>
        <end position="78"/>
    </location>
</feature>
<reference evidence="2 3" key="1">
    <citation type="submission" date="2016-04" db="EMBL/GenBank/DDBJ databases">
        <title>Chloroflexus islandicus sp. nov., a thermophilic filamentous anoxygenic phototrophic bacterium from geyser Strokkur (Iceland).</title>
        <authorList>
            <person name="Gaisin V.A."/>
            <person name="Kalashnikov A.M."/>
            <person name="Sukhacheva M.V."/>
            <person name="Grouzdev D.S."/>
            <person name="Ivanov T.M."/>
            <person name="Kuznetsov B."/>
            <person name="Gorlenko V.M."/>
        </authorList>
    </citation>
    <scope>NUCLEOTIDE SEQUENCE [LARGE SCALE GENOMIC DNA]</scope>
    <source>
        <strain evidence="3">isl-2</strain>
    </source>
</reference>
<sequence length="119" mass="12601">MLMNSTIATAILLLVLGIGGVFSTGAATSAIPALFGIVLLGLGVAIERSPTPRRFEWIAALVGLLGFLAPVANLARIIGQTGLIINAAVFANIVMLGTCGLYLLVWLWEQRTGERLRIR</sequence>
<accession>A0A178ME53</accession>
<protein>
    <submittedName>
        <fullName evidence="2">Uncharacterized protein</fullName>
    </submittedName>
</protein>
<name>A0A178ME53_9CHLR</name>
<dbReference type="OrthoDB" id="163526at2"/>
<keyword evidence="1" id="KW-1133">Transmembrane helix</keyword>
<organism evidence="2 3">
    <name type="scientific">Chloroflexus islandicus</name>
    <dbReference type="NCBI Taxonomy" id="1707952"/>
    <lineage>
        <taxon>Bacteria</taxon>
        <taxon>Bacillati</taxon>
        <taxon>Chloroflexota</taxon>
        <taxon>Chloroflexia</taxon>
        <taxon>Chloroflexales</taxon>
        <taxon>Chloroflexineae</taxon>
        <taxon>Chloroflexaceae</taxon>
        <taxon>Chloroflexus</taxon>
    </lineage>
</organism>